<proteinExistence type="predicted"/>
<evidence type="ECO:0000313" key="2">
    <source>
        <dbReference type="EMBL" id="ERM99345.1"/>
    </source>
</evidence>
<evidence type="ECO:0000313" key="3">
    <source>
        <dbReference type="Proteomes" id="UP000017836"/>
    </source>
</evidence>
<dbReference type="EMBL" id="KI395026">
    <property type="protein sequence ID" value="ERM99345.1"/>
    <property type="molecule type" value="Genomic_DNA"/>
</dbReference>
<accession>W1NVQ6</accession>
<organism evidence="2 3">
    <name type="scientific">Amborella trichopoda</name>
    <dbReference type="NCBI Taxonomy" id="13333"/>
    <lineage>
        <taxon>Eukaryota</taxon>
        <taxon>Viridiplantae</taxon>
        <taxon>Streptophyta</taxon>
        <taxon>Embryophyta</taxon>
        <taxon>Tracheophyta</taxon>
        <taxon>Spermatophyta</taxon>
        <taxon>Magnoliopsida</taxon>
        <taxon>Amborellales</taxon>
        <taxon>Amborellaceae</taxon>
        <taxon>Amborella</taxon>
    </lineage>
</organism>
<reference evidence="3" key="1">
    <citation type="journal article" date="2013" name="Science">
        <title>The Amborella genome and the evolution of flowering plants.</title>
        <authorList>
            <consortium name="Amborella Genome Project"/>
        </authorList>
    </citation>
    <scope>NUCLEOTIDE SEQUENCE [LARGE SCALE GENOMIC DNA]</scope>
</reference>
<name>W1NVQ6_AMBTC</name>
<feature type="region of interest" description="Disordered" evidence="1">
    <location>
        <begin position="54"/>
        <end position="101"/>
    </location>
</feature>
<dbReference type="HOGENOM" id="CLU_2295505_0_0_1"/>
<keyword evidence="3" id="KW-1185">Reference proteome</keyword>
<evidence type="ECO:0000256" key="1">
    <source>
        <dbReference type="SAM" id="MobiDB-lite"/>
    </source>
</evidence>
<dbReference type="Gramene" id="ERM99345">
    <property type="protein sequence ID" value="ERM99345"/>
    <property type="gene ID" value="AMTR_s00108p00116970"/>
</dbReference>
<dbReference type="Proteomes" id="UP000017836">
    <property type="component" value="Unassembled WGS sequence"/>
</dbReference>
<gene>
    <name evidence="2" type="ORF">AMTR_s00108p00116970</name>
</gene>
<protein>
    <submittedName>
        <fullName evidence="2">Uncharacterized protein</fullName>
    </submittedName>
</protein>
<sequence>MPRGECLLRIERGKWAADEGPIIVQGEEFEVTKESEPHEAIVGDGGPRIVGEKKLDERSEQPVAVAPSDMDGGVRDEDPEIAQGDEAVPSGQLEAIAPDEA</sequence>
<dbReference type="AlphaFoldDB" id="W1NVQ6"/>